<comment type="caution">
    <text evidence="8">The sequence shown here is derived from an EMBL/GenBank/DDBJ whole genome shotgun (WGS) entry which is preliminary data.</text>
</comment>
<dbReference type="InterPro" id="IPR036291">
    <property type="entry name" value="NAD(P)-bd_dom_sf"/>
</dbReference>
<dbReference type="PANTHER" id="PTHR10491">
    <property type="entry name" value="DTDP-4-DEHYDRORHAMNOSE REDUCTASE"/>
    <property type="match status" value="1"/>
</dbReference>
<keyword evidence="6" id="KW-0521">NADP</keyword>
<dbReference type="Gene3D" id="3.90.25.10">
    <property type="entry name" value="UDP-galactose 4-epimerase, domain 1"/>
    <property type="match status" value="1"/>
</dbReference>
<evidence type="ECO:0000256" key="5">
    <source>
        <dbReference type="ARBA" id="ARBA00048200"/>
    </source>
</evidence>
<dbReference type="CDD" id="cd05254">
    <property type="entry name" value="dTDP_HR_like_SDR_e"/>
    <property type="match status" value="1"/>
</dbReference>
<organism evidence="8 9">
    <name type="scientific">Paracoccus siganidrum</name>
    <dbReference type="NCBI Taxonomy" id="1276757"/>
    <lineage>
        <taxon>Bacteria</taxon>
        <taxon>Pseudomonadati</taxon>
        <taxon>Pseudomonadota</taxon>
        <taxon>Alphaproteobacteria</taxon>
        <taxon>Rhodobacterales</taxon>
        <taxon>Paracoccaceae</taxon>
        <taxon>Paracoccus</taxon>
    </lineage>
</organism>
<dbReference type="GO" id="GO:0019305">
    <property type="term" value="P:dTDP-rhamnose biosynthetic process"/>
    <property type="evidence" value="ECO:0007669"/>
    <property type="project" value="UniProtKB-UniPathway"/>
</dbReference>
<keyword evidence="9" id="KW-1185">Reference proteome</keyword>
<dbReference type="RefSeq" id="WP_119897342.1">
    <property type="nucleotide sequence ID" value="NZ_QNRC01000005.1"/>
</dbReference>
<evidence type="ECO:0000256" key="3">
    <source>
        <dbReference type="ARBA" id="ARBA00012929"/>
    </source>
</evidence>
<dbReference type="UniPathway" id="UPA00124"/>
<sequence length="284" mass="29947">MRGLLVFGRTGQVARELARRAPEALFLGREAADLTDPESCAAAIRAHAPAAIINAAAHTAVDRAESEAEAARLVNAAAPAAMARAAAELGVPFLHVSTDYVFDGSGDRPWREDDATGPLGVYGATKLAGERGVAEAGGQWAVLRTSWVFSAHGANFVKTMLRLGAERDALSIVADQTGGPTPAGAIAEALLVMARAMQAGTGGGIYHFSGTPDASWADFAAEIFARSAMSVRITPIATADYPTPARRPLNSRLDCTRIERDFGIPRPDWRRGLDEVLAELERTA</sequence>
<dbReference type="NCBIfam" id="TIGR01214">
    <property type="entry name" value="rmlD"/>
    <property type="match status" value="1"/>
</dbReference>
<evidence type="ECO:0000256" key="2">
    <source>
        <dbReference type="ARBA" id="ARBA00010944"/>
    </source>
</evidence>
<dbReference type="SUPFAM" id="SSF51735">
    <property type="entry name" value="NAD(P)-binding Rossmann-fold domains"/>
    <property type="match status" value="1"/>
</dbReference>
<comment type="pathway">
    <text evidence="1 6">Carbohydrate biosynthesis; dTDP-L-rhamnose biosynthesis.</text>
</comment>
<dbReference type="EMBL" id="QZEW01000021">
    <property type="protein sequence ID" value="RJL18830.1"/>
    <property type="molecule type" value="Genomic_DNA"/>
</dbReference>
<dbReference type="InterPro" id="IPR029903">
    <property type="entry name" value="RmlD-like-bd"/>
</dbReference>
<reference evidence="9" key="1">
    <citation type="submission" date="2018-09" db="EMBL/GenBank/DDBJ databases">
        <title>Paracoccus onubensis nov. sp. a moderate halophilic bacterium isolated from Gruta de las Maravillas (Aracena, Spain).</title>
        <authorList>
            <person name="Jurado V."/>
            <person name="Gutierrez-Patricio S."/>
            <person name="Gonzalez-Pimentel J.L."/>
            <person name="Miller A.Z."/>
            <person name="Laiz L."/>
            <person name="Saiz-Jimenez C."/>
        </authorList>
    </citation>
    <scope>NUCLEOTIDE SEQUENCE [LARGE SCALE GENOMIC DNA]</scope>
    <source>
        <strain evidence="9">DSM 26381</strain>
    </source>
</reference>
<dbReference type="EC" id="1.1.1.133" evidence="3 6"/>
<gene>
    <name evidence="8" type="primary">rfbD</name>
    <name evidence="8" type="ORF">D3P05_06380</name>
</gene>
<dbReference type="Gene3D" id="3.40.50.720">
    <property type="entry name" value="NAD(P)-binding Rossmann-like Domain"/>
    <property type="match status" value="1"/>
</dbReference>
<feature type="domain" description="RmlD-like substrate binding" evidence="7">
    <location>
        <begin position="4"/>
        <end position="280"/>
    </location>
</feature>
<comment type="function">
    <text evidence="6">Catalyzes the reduction of dTDP-6-deoxy-L-lyxo-4-hexulose to yield dTDP-L-rhamnose.</text>
</comment>
<evidence type="ECO:0000313" key="8">
    <source>
        <dbReference type="EMBL" id="RJL18830.1"/>
    </source>
</evidence>
<dbReference type="Proteomes" id="UP000283587">
    <property type="component" value="Unassembled WGS sequence"/>
</dbReference>
<accession>A0A419A965</accession>
<dbReference type="Pfam" id="PF04321">
    <property type="entry name" value="RmlD_sub_bind"/>
    <property type="match status" value="1"/>
</dbReference>
<proteinExistence type="inferred from homology"/>
<evidence type="ECO:0000259" key="7">
    <source>
        <dbReference type="Pfam" id="PF04321"/>
    </source>
</evidence>
<protein>
    <recommendedName>
        <fullName evidence="4 6">dTDP-4-dehydrorhamnose reductase</fullName>
        <ecNumber evidence="3 6">1.1.1.133</ecNumber>
    </recommendedName>
</protein>
<evidence type="ECO:0000256" key="1">
    <source>
        <dbReference type="ARBA" id="ARBA00004781"/>
    </source>
</evidence>
<comment type="similarity">
    <text evidence="2 6">Belongs to the dTDP-4-dehydrorhamnose reductase family.</text>
</comment>
<keyword evidence="6 8" id="KW-0560">Oxidoreductase</keyword>
<dbReference type="GO" id="GO:0008831">
    <property type="term" value="F:dTDP-4-dehydrorhamnose reductase activity"/>
    <property type="evidence" value="ECO:0007669"/>
    <property type="project" value="UniProtKB-EC"/>
</dbReference>
<comment type="cofactor">
    <cofactor evidence="6">
        <name>Mg(2+)</name>
        <dbReference type="ChEBI" id="CHEBI:18420"/>
    </cofactor>
    <text evidence="6">Binds 1 Mg(2+) ion per monomer.</text>
</comment>
<dbReference type="AlphaFoldDB" id="A0A419A965"/>
<comment type="catalytic activity">
    <reaction evidence="5 6">
        <text>dTDP-beta-L-rhamnose + NADP(+) = dTDP-4-dehydro-beta-L-rhamnose + NADPH + H(+)</text>
        <dbReference type="Rhea" id="RHEA:21796"/>
        <dbReference type="ChEBI" id="CHEBI:15378"/>
        <dbReference type="ChEBI" id="CHEBI:57510"/>
        <dbReference type="ChEBI" id="CHEBI:57783"/>
        <dbReference type="ChEBI" id="CHEBI:58349"/>
        <dbReference type="ChEBI" id="CHEBI:62830"/>
        <dbReference type="EC" id="1.1.1.133"/>
    </reaction>
</comment>
<dbReference type="InterPro" id="IPR005913">
    <property type="entry name" value="dTDP_dehydrorham_reduct"/>
</dbReference>
<dbReference type="PANTHER" id="PTHR10491:SF4">
    <property type="entry name" value="METHIONINE ADENOSYLTRANSFERASE 2 SUBUNIT BETA"/>
    <property type="match status" value="1"/>
</dbReference>
<dbReference type="OrthoDB" id="9803892at2"/>
<evidence type="ECO:0000256" key="4">
    <source>
        <dbReference type="ARBA" id="ARBA00017099"/>
    </source>
</evidence>
<name>A0A419A965_9RHOB</name>
<evidence type="ECO:0000256" key="6">
    <source>
        <dbReference type="RuleBase" id="RU364082"/>
    </source>
</evidence>
<evidence type="ECO:0000313" key="9">
    <source>
        <dbReference type="Proteomes" id="UP000283587"/>
    </source>
</evidence>